<dbReference type="Proteomes" id="UP000276133">
    <property type="component" value="Unassembled WGS sequence"/>
</dbReference>
<dbReference type="FunFam" id="2.120.10.30:FF:000037">
    <property type="entry name" value="Uncharacterized protein, isoform E"/>
    <property type="match status" value="1"/>
</dbReference>
<feature type="repeat" description="NHL" evidence="2">
    <location>
        <begin position="307"/>
        <end position="343"/>
    </location>
</feature>
<reference evidence="4 5" key="1">
    <citation type="journal article" date="2018" name="Sci. Rep.">
        <title>Genomic signatures of local adaptation to the degree of environmental predictability in rotifers.</title>
        <authorList>
            <person name="Franch-Gras L."/>
            <person name="Hahn C."/>
            <person name="Garcia-Roger E.M."/>
            <person name="Carmona M.J."/>
            <person name="Serra M."/>
            <person name="Gomez A."/>
        </authorList>
    </citation>
    <scope>NUCLEOTIDE SEQUENCE [LARGE SCALE GENOMIC DNA]</scope>
    <source>
        <strain evidence="4">HYR1</strain>
    </source>
</reference>
<evidence type="ECO:0000313" key="5">
    <source>
        <dbReference type="Proteomes" id="UP000276133"/>
    </source>
</evidence>
<dbReference type="EMBL" id="REGN01010965">
    <property type="protein sequence ID" value="RMZ98130.1"/>
    <property type="molecule type" value="Genomic_DNA"/>
</dbReference>
<gene>
    <name evidence="4" type="ORF">BpHYR1_011679</name>
</gene>
<dbReference type="Pfam" id="PF17170">
    <property type="entry name" value="DUF5128"/>
    <property type="match status" value="1"/>
</dbReference>
<accession>A0A3M7PHE4</accession>
<feature type="region of interest" description="Disordered" evidence="3">
    <location>
        <begin position="92"/>
        <end position="119"/>
    </location>
</feature>
<dbReference type="STRING" id="10195.A0A3M7PHE4"/>
<dbReference type="PANTHER" id="PTHR24104">
    <property type="entry name" value="E3 UBIQUITIN-PROTEIN LIGASE NHLRC1-RELATED"/>
    <property type="match status" value="1"/>
</dbReference>
<dbReference type="SUPFAM" id="SSF101898">
    <property type="entry name" value="NHL repeat"/>
    <property type="match status" value="1"/>
</dbReference>
<dbReference type="Gene3D" id="2.120.10.30">
    <property type="entry name" value="TolB, C-terminal domain"/>
    <property type="match status" value="3"/>
</dbReference>
<evidence type="ECO:0000256" key="1">
    <source>
        <dbReference type="ARBA" id="ARBA00022737"/>
    </source>
</evidence>
<dbReference type="GO" id="GO:0000209">
    <property type="term" value="P:protein polyubiquitination"/>
    <property type="evidence" value="ECO:0007669"/>
    <property type="project" value="TreeGrafter"/>
</dbReference>
<keyword evidence="1" id="KW-0677">Repeat</keyword>
<evidence type="ECO:0000256" key="2">
    <source>
        <dbReference type="PROSITE-ProRule" id="PRU00504"/>
    </source>
</evidence>
<dbReference type="InterPro" id="IPR001258">
    <property type="entry name" value="NHL_repeat"/>
</dbReference>
<dbReference type="CDD" id="cd14954">
    <property type="entry name" value="NHL_TRIM71_like"/>
    <property type="match status" value="1"/>
</dbReference>
<evidence type="ECO:0000256" key="3">
    <source>
        <dbReference type="SAM" id="MobiDB-lite"/>
    </source>
</evidence>
<dbReference type="PANTHER" id="PTHR24104:SF47">
    <property type="entry name" value="E3 UBIQUITIN-PROTEIN LIGASE NHLRC1"/>
    <property type="match status" value="1"/>
</dbReference>
<feature type="compositionally biased region" description="Low complexity" evidence="3">
    <location>
        <begin position="92"/>
        <end position="103"/>
    </location>
</feature>
<feature type="repeat" description="NHL" evidence="2">
    <location>
        <begin position="252"/>
        <end position="295"/>
    </location>
</feature>
<comment type="caution">
    <text evidence="4">The sequence shown here is derived from an EMBL/GenBank/DDBJ whole genome shotgun (WGS) entry which is preliminary data.</text>
</comment>
<dbReference type="InterPro" id="IPR050952">
    <property type="entry name" value="TRIM-NHL_E3_ligases"/>
</dbReference>
<dbReference type="GO" id="GO:0043161">
    <property type="term" value="P:proteasome-mediated ubiquitin-dependent protein catabolic process"/>
    <property type="evidence" value="ECO:0007669"/>
    <property type="project" value="TreeGrafter"/>
</dbReference>
<protein>
    <submittedName>
        <fullName evidence="4">RING finger nhl-1</fullName>
    </submittedName>
</protein>
<feature type="compositionally biased region" description="Polar residues" evidence="3">
    <location>
        <begin position="56"/>
        <end position="74"/>
    </location>
</feature>
<dbReference type="PROSITE" id="PS51125">
    <property type="entry name" value="NHL"/>
    <property type="match status" value="6"/>
</dbReference>
<feature type="region of interest" description="Disordered" evidence="3">
    <location>
        <begin position="51"/>
        <end position="74"/>
    </location>
</feature>
<feature type="repeat" description="NHL" evidence="2">
    <location>
        <begin position="204"/>
        <end position="248"/>
    </location>
</feature>
<evidence type="ECO:0000313" key="4">
    <source>
        <dbReference type="EMBL" id="RMZ98130.1"/>
    </source>
</evidence>
<feature type="repeat" description="NHL" evidence="2">
    <location>
        <begin position="394"/>
        <end position="437"/>
    </location>
</feature>
<sequence length="481" mass="54054">MKQQCQLYMDDLKNPNKPNGLTSSQNRLIFSTNNLNELKSLMQKLGSLSRDPVHDTISQQNTSTVNTNEIHSNRQRATWNKAPASFAIDFSSTNQNNQTSQSSRDIHSDTTPKPITRSKTFVISTDPVETLNEPAKSIDVNALYNVKPQTRAKTPLTFNVMLNEPSSFADIEQTSQSQDFLASTLSNVSNKPRITEYGFRKKAVKIIGKQGKENGEFNWPLDLAINSFNNNILVTDSRNHRIQIFDQEGKFSRCFGAMGTKEGEFNSPAGIYIDTMSNVYVVDRLNHRIQIFDRYCRYLRSISSGQGNQPGQLNNPWGIAVNKISEIFVCDKENDRICVFNPSGKFLRSFGHYGSENGRLDKPCYIHVTNDNKVFVSDCMNHRIQVFDTNGVFLFKFGREGTKSGEFKYPRGVTCDQEGCILVADSGNSRIQVFANDGRFIAEFGAKGIDSGMFQGVEGLCINKNSNVLVCDKDNNRIQIL</sequence>
<feature type="repeat" description="NHL" evidence="2">
    <location>
        <begin position="444"/>
        <end position="481"/>
    </location>
</feature>
<dbReference type="Pfam" id="PF01436">
    <property type="entry name" value="NHL"/>
    <property type="match status" value="3"/>
</dbReference>
<feature type="repeat" description="NHL" evidence="2">
    <location>
        <begin position="347"/>
        <end position="390"/>
    </location>
</feature>
<dbReference type="GO" id="GO:0061630">
    <property type="term" value="F:ubiquitin protein ligase activity"/>
    <property type="evidence" value="ECO:0007669"/>
    <property type="project" value="TreeGrafter"/>
</dbReference>
<proteinExistence type="predicted"/>
<dbReference type="OrthoDB" id="342730at2759"/>
<dbReference type="AlphaFoldDB" id="A0A3M7PHE4"/>
<organism evidence="4 5">
    <name type="scientific">Brachionus plicatilis</name>
    <name type="common">Marine rotifer</name>
    <name type="synonym">Brachionus muelleri</name>
    <dbReference type="NCBI Taxonomy" id="10195"/>
    <lineage>
        <taxon>Eukaryota</taxon>
        <taxon>Metazoa</taxon>
        <taxon>Spiralia</taxon>
        <taxon>Gnathifera</taxon>
        <taxon>Rotifera</taxon>
        <taxon>Eurotatoria</taxon>
        <taxon>Monogononta</taxon>
        <taxon>Pseudotrocha</taxon>
        <taxon>Ploima</taxon>
        <taxon>Brachionidae</taxon>
        <taxon>Brachionus</taxon>
    </lineage>
</organism>
<dbReference type="InterPro" id="IPR011042">
    <property type="entry name" value="6-blade_b-propeller_TolB-like"/>
</dbReference>
<name>A0A3M7PHE4_BRAPC</name>
<keyword evidence="5" id="KW-1185">Reference proteome</keyword>